<evidence type="ECO:0000256" key="2">
    <source>
        <dbReference type="SAM" id="Phobius"/>
    </source>
</evidence>
<accession>A0A518AL30</accession>
<dbReference type="Proteomes" id="UP000315750">
    <property type="component" value="Chromosome"/>
</dbReference>
<keyword evidence="4" id="KW-1185">Reference proteome</keyword>
<dbReference type="Gene3D" id="3.30.420.40">
    <property type="match status" value="2"/>
</dbReference>
<dbReference type="EMBL" id="CP036278">
    <property type="protein sequence ID" value="QDU55442.1"/>
    <property type="molecule type" value="Genomic_DNA"/>
</dbReference>
<sequence length="493" mass="53158">MSDFVLLDWDTRQVRLLACSHSGGVLSVRHAESAPLEDEVSAASLIAAFSPLVKRVSGGKHKAVLVLGGRDVQSRILRIPPVPAEELPDMVRLRAGTEFSTADETAIVDYLPLLEPEDEPATLLVARTAENRLELAKQVCGKLQLGLQHISLQGDGIASLAIAGNESLARGTHLVAACRNDGVDLVGLYDGKLASVRAVPLPKDGDLATQTKAVAREIRRTIAALASGLEASQIESLVWLTANEHDQALAESCGNELARKMVAVDLTSLPGLRLNDLESTDTLAPFANLLGTAIMADEAKLGFDFLAPRKAPEPKKPFTMYALAGTLAAIVLLGGGWLIHSSVASIESKADAAQAQLATLRNDIEEMSDEVKQSQQIQQWHNTNVNWLDELDRIAVTLRPEPLDNHEKFDKEGDVILTRINVRQAAGKNGRGGTVELAGGVREFSVIDEMEQRLGGADREVQQKPAIEDPDAKPYVWSFQNDIVVTTPQEGRS</sequence>
<feature type="coiled-coil region" evidence="1">
    <location>
        <begin position="343"/>
        <end position="377"/>
    </location>
</feature>
<keyword evidence="2" id="KW-1133">Transmembrane helix</keyword>
<dbReference type="OrthoDB" id="273477at2"/>
<dbReference type="Gene3D" id="3.30.1490.300">
    <property type="match status" value="1"/>
</dbReference>
<evidence type="ECO:0008006" key="5">
    <source>
        <dbReference type="Google" id="ProtNLM"/>
    </source>
</evidence>
<organism evidence="3 4">
    <name type="scientific">Aeoliella mucimassa</name>
    <dbReference type="NCBI Taxonomy" id="2527972"/>
    <lineage>
        <taxon>Bacteria</taxon>
        <taxon>Pseudomonadati</taxon>
        <taxon>Planctomycetota</taxon>
        <taxon>Planctomycetia</taxon>
        <taxon>Pirellulales</taxon>
        <taxon>Lacipirellulaceae</taxon>
        <taxon>Aeoliella</taxon>
    </lineage>
</organism>
<reference evidence="3 4" key="1">
    <citation type="submission" date="2019-02" db="EMBL/GenBank/DDBJ databases">
        <title>Deep-cultivation of Planctomycetes and their phenomic and genomic characterization uncovers novel biology.</title>
        <authorList>
            <person name="Wiegand S."/>
            <person name="Jogler M."/>
            <person name="Boedeker C."/>
            <person name="Pinto D."/>
            <person name="Vollmers J."/>
            <person name="Rivas-Marin E."/>
            <person name="Kohn T."/>
            <person name="Peeters S.H."/>
            <person name="Heuer A."/>
            <person name="Rast P."/>
            <person name="Oberbeckmann S."/>
            <person name="Bunk B."/>
            <person name="Jeske O."/>
            <person name="Meyerdierks A."/>
            <person name="Storesund J.E."/>
            <person name="Kallscheuer N."/>
            <person name="Luecker S."/>
            <person name="Lage O.M."/>
            <person name="Pohl T."/>
            <person name="Merkel B.J."/>
            <person name="Hornburger P."/>
            <person name="Mueller R.-W."/>
            <person name="Bruemmer F."/>
            <person name="Labrenz M."/>
            <person name="Spormann A.M."/>
            <person name="Op den Camp H."/>
            <person name="Overmann J."/>
            <person name="Amann R."/>
            <person name="Jetten M.S.M."/>
            <person name="Mascher T."/>
            <person name="Medema M.H."/>
            <person name="Devos D.P."/>
            <person name="Kaster A.-K."/>
            <person name="Ovreas L."/>
            <person name="Rohde M."/>
            <person name="Galperin M.Y."/>
            <person name="Jogler C."/>
        </authorList>
    </citation>
    <scope>NUCLEOTIDE SEQUENCE [LARGE SCALE GENOMIC DNA]</scope>
    <source>
        <strain evidence="3 4">Pan181</strain>
    </source>
</reference>
<dbReference type="AlphaFoldDB" id="A0A518AL30"/>
<name>A0A518AL30_9BACT</name>
<dbReference type="RefSeq" id="WP_145246305.1">
    <property type="nucleotide sequence ID" value="NZ_CP036278.1"/>
</dbReference>
<proteinExistence type="predicted"/>
<feature type="transmembrane region" description="Helical" evidence="2">
    <location>
        <begin position="318"/>
        <end position="339"/>
    </location>
</feature>
<keyword evidence="2" id="KW-0472">Membrane</keyword>
<dbReference type="KEGG" id="amuc:Pan181_16310"/>
<evidence type="ECO:0000313" key="3">
    <source>
        <dbReference type="EMBL" id="QDU55442.1"/>
    </source>
</evidence>
<protein>
    <recommendedName>
        <fullName evidence="5">Competence protein A</fullName>
    </recommendedName>
</protein>
<evidence type="ECO:0000256" key="1">
    <source>
        <dbReference type="SAM" id="Coils"/>
    </source>
</evidence>
<evidence type="ECO:0000313" key="4">
    <source>
        <dbReference type="Proteomes" id="UP000315750"/>
    </source>
</evidence>
<keyword evidence="2" id="KW-0812">Transmembrane</keyword>
<keyword evidence="1" id="KW-0175">Coiled coil</keyword>
<gene>
    <name evidence="3" type="ORF">Pan181_16310</name>
</gene>